<dbReference type="EC" id="1.4.4.2" evidence="4"/>
<dbReference type="OrthoDB" id="9771867at2"/>
<comment type="similarity">
    <text evidence="4">Belongs to the GcvP family. N-terminal subunit subfamily.</text>
</comment>
<dbReference type="GO" id="GO:0004375">
    <property type="term" value="F:glycine dehydrogenase (decarboxylating) activity"/>
    <property type="evidence" value="ECO:0007669"/>
    <property type="project" value="UniProtKB-EC"/>
</dbReference>
<dbReference type="EMBL" id="FWFD01000009">
    <property type="protein sequence ID" value="SLM85922.1"/>
    <property type="molecule type" value="Genomic_DNA"/>
</dbReference>
<evidence type="ECO:0000313" key="6">
    <source>
        <dbReference type="EMBL" id="SLM85922.1"/>
    </source>
</evidence>
<accession>A0A1X6WNW4</accession>
<keyword evidence="7" id="KW-1185">Reference proteome</keyword>
<evidence type="ECO:0000313" key="7">
    <source>
        <dbReference type="Proteomes" id="UP000195918"/>
    </source>
</evidence>
<comment type="subunit">
    <text evidence="4">The glycine cleavage system is composed of four proteins: P, T, L and H. In this organism, the P 'protein' is a heterodimer of two subunits.</text>
</comment>
<dbReference type="InterPro" id="IPR023010">
    <property type="entry name" value="GcvPA"/>
</dbReference>
<dbReference type="Gene3D" id="3.40.640.10">
    <property type="entry name" value="Type I PLP-dependent aspartate aminotransferase-like (Major domain)"/>
    <property type="match status" value="1"/>
</dbReference>
<dbReference type="PANTHER" id="PTHR42806">
    <property type="entry name" value="GLYCINE CLEAVAGE SYSTEM P-PROTEIN"/>
    <property type="match status" value="1"/>
</dbReference>
<dbReference type="InterPro" id="IPR015422">
    <property type="entry name" value="PyrdxlP-dep_Trfase_small"/>
</dbReference>
<dbReference type="HAMAP" id="MF_00712">
    <property type="entry name" value="GcvPA"/>
    <property type="match status" value="1"/>
</dbReference>
<name>A0A1X6WNW4_9ENTE</name>
<dbReference type="GO" id="GO:0019464">
    <property type="term" value="P:glycine decarboxylation via glycine cleavage system"/>
    <property type="evidence" value="ECO:0007669"/>
    <property type="project" value="UniProtKB-UniRule"/>
</dbReference>
<dbReference type="RefSeq" id="WP_086951550.1">
    <property type="nucleotide sequence ID" value="NZ_FWFD01000009.1"/>
</dbReference>
<comment type="function">
    <text evidence="1 4">The glycine cleavage system catalyzes the degradation of glycine. The P protein binds the alpha-amino group of glycine through its pyridoxal phosphate cofactor; CO(2) is released and the remaining methylamine moiety is then transferred to the lipoamide cofactor of the H protein.</text>
</comment>
<dbReference type="Proteomes" id="UP000195918">
    <property type="component" value="Unassembled WGS sequence"/>
</dbReference>
<organism evidence="6 7">
    <name type="scientific">Vagococcus fluvialis bH819</name>
    <dbReference type="NCBI Taxonomy" id="1255619"/>
    <lineage>
        <taxon>Bacteria</taxon>
        <taxon>Bacillati</taxon>
        <taxon>Bacillota</taxon>
        <taxon>Bacilli</taxon>
        <taxon>Lactobacillales</taxon>
        <taxon>Enterococcaceae</taxon>
        <taxon>Vagococcus</taxon>
    </lineage>
</organism>
<dbReference type="InterPro" id="IPR015424">
    <property type="entry name" value="PyrdxlP-dep_Trfase"/>
</dbReference>
<reference evidence="7" key="1">
    <citation type="submission" date="2017-02" db="EMBL/GenBank/DDBJ databases">
        <authorList>
            <person name="Dridi B."/>
        </authorList>
    </citation>
    <scope>NUCLEOTIDE SEQUENCE [LARGE SCALE GENOMIC DNA]</scope>
    <source>
        <strain evidence="7">bH819</strain>
    </source>
</reference>
<protein>
    <recommendedName>
        <fullName evidence="4">Probable glycine dehydrogenase (decarboxylating) subunit 1</fullName>
        <ecNumber evidence="4">1.4.4.2</ecNumber>
    </recommendedName>
    <alternativeName>
        <fullName evidence="4">Glycine cleavage system P-protein subunit 1</fullName>
    </alternativeName>
    <alternativeName>
        <fullName evidence="4">Glycine decarboxylase subunit 1</fullName>
    </alternativeName>
    <alternativeName>
        <fullName evidence="4">Glycine dehydrogenase (aminomethyl-transferring) subunit 1</fullName>
    </alternativeName>
</protein>
<evidence type="ECO:0000256" key="4">
    <source>
        <dbReference type="HAMAP-Rule" id="MF_00712"/>
    </source>
</evidence>
<evidence type="ECO:0000259" key="5">
    <source>
        <dbReference type="Pfam" id="PF02347"/>
    </source>
</evidence>
<keyword evidence="2 4" id="KW-0560">Oxidoreductase</keyword>
<dbReference type="Gene3D" id="3.90.1150.10">
    <property type="entry name" value="Aspartate Aminotransferase, domain 1"/>
    <property type="match status" value="1"/>
</dbReference>
<dbReference type="PANTHER" id="PTHR42806:SF1">
    <property type="entry name" value="GLYCINE DEHYDROGENASE (DECARBOXYLATING)"/>
    <property type="match status" value="1"/>
</dbReference>
<evidence type="ECO:0000256" key="3">
    <source>
        <dbReference type="ARBA" id="ARBA00049026"/>
    </source>
</evidence>
<dbReference type="Pfam" id="PF02347">
    <property type="entry name" value="GDC-P"/>
    <property type="match status" value="1"/>
</dbReference>
<dbReference type="AlphaFoldDB" id="A0A1X6WNW4"/>
<proteinExistence type="inferred from homology"/>
<evidence type="ECO:0000256" key="2">
    <source>
        <dbReference type="ARBA" id="ARBA00023002"/>
    </source>
</evidence>
<dbReference type="NCBIfam" id="NF001696">
    <property type="entry name" value="PRK00451.1"/>
    <property type="match status" value="1"/>
</dbReference>
<comment type="catalytic activity">
    <reaction evidence="3 4">
        <text>N(6)-[(R)-lipoyl]-L-lysyl-[glycine-cleavage complex H protein] + glycine + H(+) = N(6)-[(R)-S(8)-aminomethyldihydrolipoyl]-L-lysyl-[glycine-cleavage complex H protein] + CO2</text>
        <dbReference type="Rhea" id="RHEA:24304"/>
        <dbReference type="Rhea" id="RHEA-COMP:10494"/>
        <dbReference type="Rhea" id="RHEA-COMP:10495"/>
        <dbReference type="ChEBI" id="CHEBI:15378"/>
        <dbReference type="ChEBI" id="CHEBI:16526"/>
        <dbReference type="ChEBI" id="CHEBI:57305"/>
        <dbReference type="ChEBI" id="CHEBI:83099"/>
        <dbReference type="ChEBI" id="CHEBI:83143"/>
        <dbReference type="EC" id="1.4.4.2"/>
    </reaction>
</comment>
<dbReference type="InterPro" id="IPR015421">
    <property type="entry name" value="PyrdxlP-dep_Trfase_major"/>
</dbReference>
<dbReference type="CDD" id="cd00613">
    <property type="entry name" value="GDC-P"/>
    <property type="match status" value="1"/>
</dbReference>
<gene>
    <name evidence="4" type="primary">gcvPA</name>
    <name evidence="6" type="ORF">FM121_07455</name>
</gene>
<sequence>MGNYNYIPSSQKEQEELVSILGLESIDDLFKDIPEELKISELNIPNGKSELEVRRIMEQIASKNQVFRSIFRGAGAYNHYIPSIVKQITTKEEFLTAYTPYQAEISQGILQSIFEFQTMVSELTGMPIANASVYDGSNAAAEAVNMCLDKKRKKVLISETSHPMTIATIKTYCHGMGTLVEMVPEKNGVTDTDLLNQMMDETVACFYMEHPNFYGCLEDAETIEKIVHEDKAKWIMRVSPIATSLLKTPFEYGADIATGEGQPLGLAMSFGGPYLGFMATTEKMMRKLPGRIVGQTMDKNGERAFVLTLQAREQHIRREKASSNICSNQAHCALTASVYLSAMGPDGLRDIAEQSYSKAHYLQNELSKINGFQKVNNSEFFNEFMTHSPIPPIELNEKLQKKGILGGLPIEENILWCTTEMNSKAEIDELVAIVREACQA</sequence>
<evidence type="ECO:0000256" key="1">
    <source>
        <dbReference type="ARBA" id="ARBA00003788"/>
    </source>
</evidence>
<dbReference type="InterPro" id="IPR049315">
    <property type="entry name" value="GDC-P_N"/>
</dbReference>
<feature type="domain" description="Glycine cleavage system P-protein N-terminal" evidence="5">
    <location>
        <begin position="5"/>
        <end position="433"/>
    </location>
</feature>
<dbReference type="InterPro" id="IPR020581">
    <property type="entry name" value="GDC_P"/>
</dbReference>
<dbReference type="SUPFAM" id="SSF53383">
    <property type="entry name" value="PLP-dependent transferases"/>
    <property type="match status" value="1"/>
</dbReference>
<dbReference type="GO" id="GO:0009116">
    <property type="term" value="P:nucleoside metabolic process"/>
    <property type="evidence" value="ECO:0007669"/>
    <property type="project" value="InterPro"/>
</dbReference>
<dbReference type="PIRSF" id="PIRSF006815">
    <property type="entry name" value="GcvPA"/>
    <property type="match status" value="1"/>
</dbReference>